<keyword evidence="1" id="KW-0472">Membrane</keyword>
<reference evidence="2" key="1">
    <citation type="journal article" date="2020" name="Stud. Mycol.">
        <title>101 Dothideomycetes genomes: a test case for predicting lifestyles and emergence of pathogens.</title>
        <authorList>
            <person name="Haridas S."/>
            <person name="Albert R."/>
            <person name="Binder M."/>
            <person name="Bloem J."/>
            <person name="Labutti K."/>
            <person name="Salamov A."/>
            <person name="Andreopoulos B."/>
            <person name="Baker S."/>
            <person name="Barry K."/>
            <person name="Bills G."/>
            <person name="Bluhm B."/>
            <person name="Cannon C."/>
            <person name="Castanera R."/>
            <person name="Culley D."/>
            <person name="Daum C."/>
            <person name="Ezra D."/>
            <person name="Gonzalez J."/>
            <person name="Henrissat B."/>
            <person name="Kuo A."/>
            <person name="Liang C."/>
            <person name="Lipzen A."/>
            <person name="Lutzoni F."/>
            <person name="Magnuson J."/>
            <person name="Mondo S."/>
            <person name="Nolan M."/>
            <person name="Ohm R."/>
            <person name="Pangilinan J."/>
            <person name="Park H.-J."/>
            <person name="Ramirez L."/>
            <person name="Alfaro M."/>
            <person name="Sun H."/>
            <person name="Tritt A."/>
            <person name="Yoshinaga Y."/>
            <person name="Zwiers L.-H."/>
            <person name="Turgeon B."/>
            <person name="Goodwin S."/>
            <person name="Spatafora J."/>
            <person name="Crous P."/>
            <person name="Grigoriev I."/>
        </authorList>
    </citation>
    <scope>NUCLEOTIDE SEQUENCE</scope>
    <source>
        <strain evidence="2">CBS 627.86</strain>
    </source>
</reference>
<sequence>MLIRGVLPLLGLDIFFCIVLPGILALGGAFAKRYAQTCRHPLTHHHFSNFTAMVCPISKITNTVVDKANSHMGPIDTHYIFKQSSYSCISNGDNKPLDRASLEELR</sequence>
<keyword evidence="3" id="KW-1185">Reference proteome</keyword>
<protein>
    <submittedName>
        <fullName evidence="2">Uncharacterized protein</fullName>
    </submittedName>
</protein>
<dbReference type="EMBL" id="ML977331">
    <property type="protein sequence ID" value="KAF2112385.1"/>
    <property type="molecule type" value="Genomic_DNA"/>
</dbReference>
<organism evidence="2 3">
    <name type="scientific">Lophiotrema nucula</name>
    <dbReference type="NCBI Taxonomy" id="690887"/>
    <lineage>
        <taxon>Eukaryota</taxon>
        <taxon>Fungi</taxon>
        <taxon>Dikarya</taxon>
        <taxon>Ascomycota</taxon>
        <taxon>Pezizomycotina</taxon>
        <taxon>Dothideomycetes</taxon>
        <taxon>Pleosporomycetidae</taxon>
        <taxon>Pleosporales</taxon>
        <taxon>Lophiotremataceae</taxon>
        <taxon>Lophiotrema</taxon>
    </lineage>
</organism>
<gene>
    <name evidence="2" type="ORF">BDV96DRAFT_159980</name>
</gene>
<dbReference type="AlphaFoldDB" id="A0A6A5YZ04"/>
<proteinExistence type="predicted"/>
<evidence type="ECO:0000313" key="2">
    <source>
        <dbReference type="EMBL" id="KAF2112385.1"/>
    </source>
</evidence>
<keyword evidence="1" id="KW-0812">Transmembrane</keyword>
<keyword evidence="1" id="KW-1133">Transmembrane helix</keyword>
<name>A0A6A5YZ04_9PLEO</name>
<evidence type="ECO:0000256" key="1">
    <source>
        <dbReference type="SAM" id="Phobius"/>
    </source>
</evidence>
<dbReference type="Proteomes" id="UP000799770">
    <property type="component" value="Unassembled WGS sequence"/>
</dbReference>
<evidence type="ECO:0000313" key="3">
    <source>
        <dbReference type="Proteomes" id="UP000799770"/>
    </source>
</evidence>
<feature type="transmembrane region" description="Helical" evidence="1">
    <location>
        <begin position="6"/>
        <end position="31"/>
    </location>
</feature>
<accession>A0A6A5YZ04</accession>